<dbReference type="PANTHER" id="PTHR12243:SF69">
    <property type="entry name" value="SI:CH73-59F11.3"/>
    <property type="match status" value="1"/>
</dbReference>
<evidence type="ECO:0000256" key="2">
    <source>
        <dbReference type="SAM" id="MobiDB-lite"/>
    </source>
</evidence>
<evidence type="ECO:0000259" key="4">
    <source>
        <dbReference type="PROSITE" id="PS51031"/>
    </source>
</evidence>
<protein>
    <recommendedName>
        <fullName evidence="7">MADF domain-containing protein</fullName>
    </recommendedName>
</protein>
<accession>A0A9P0KXJ2</accession>
<dbReference type="InterPro" id="IPR039353">
    <property type="entry name" value="TF_Adf1"/>
</dbReference>
<evidence type="ECO:0008006" key="7">
    <source>
        <dbReference type="Google" id="ProtNLM"/>
    </source>
</evidence>
<feature type="domain" description="MADF" evidence="3">
    <location>
        <begin position="7"/>
        <end position="109"/>
    </location>
</feature>
<evidence type="ECO:0000259" key="3">
    <source>
        <dbReference type="PROSITE" id="PS51029"/>
    </source>
</evidence>
<comment type="subcellular location">
    <subcellularLocation>
        <location evidence="1">Nucleus</location>
    </subcellularLocation>
</comment>
<evidence type="ECO:0000256" key="1">
    <source>
        <dbReference type="PROSITE-ProRule" id="PRU00371"/>
    </source>
</evidence>
<dbReference type="OrthoDB" id="6776244at2759"/>
<dbReference type="GO" id="GO:0005634">
    <property type="term" value="C:nucleus"/>
    <property type="evidence" value="ECO:0007669"/>
    <property type="project" value="UniProtKB-SubCell"/>
</dbReference>
<name>A0A9P0KXJ2_ACAOB</name>
<comment type="caution">
    <text evidence="5">The sequence shown here is derived from an EMBL/GenBank/DDBJ whole genome shotgun (WGS) entry which is preliminary data.</text>
</comment>
<dbReference type="PROSITE" id="PS51029">
    <property type="entry name" value="MADF"/>
    <property type="match status" value="1"/>
</dbReference>
<dbReference type="PANTHER" id="PTHR12243">
    <property type="entry name" value="MADF DOMAIN TRANSCRIPTION FACTOR"/>
    <property type="match status" value="1"/>
</dbReference>
<evidence type="ECO:0000313" key="6">
    <source>
        <dbReference type="Proteomes" id="UP001152888"/>
    </source>
</evidence>
<dbReference type="GO" id="GO:0006357">
    <property type="term" value="P:regulation of transcription by RNA polymerase II"/>
    <property type="evidence" value="ECO:0007669"/>
    <property type="project" value="TreeGrafter"/>
</dbReference>
<dbReference type="EMBL" id="CAKOFQ010006920">
    <property type="protein sequence ID" value="CAH1982355.1"/>
    <property type="molecule type" value="Genomic_DNA"/>
</dbReference>
<dbReference type="AlphaFoldDB" id="A0A9P0KXJ2"/>
<keyword evidence="1" id="KW-0539">Nucleus</keyword>
<dbReference type="Pfam" id="PF02944">
    <property type="entry name" value="BESS"/>
    <property type="match status" value="1"/>
</dbReference>
<dbReference type="InterPro" id="IPR006578">
    <property type="entry name" value="MADF-dom"/>
</dbReference>
<feature type="compositionally biased region" description="Basic and acidic residues" evidence="2">
    <location>
        <begin position="114"/>
        <end position="123"/>
    </location>
</feature>
<feature type="region of interest" description="Disordered" evidence="2">
    <location>
        <begin position="268"/>
        <end position="294"/>
    </location>
</feature>
<feature type="region of interest" description="Disordered" evidence="2">
    <location>
        <begin position="114"/>
        <end position="140"/>
    </location>
</feature>
<dbReference type="Pfam" id="PF10545">
    <property type="entry name" value="MADF_DNA_bdg"/>
    <property type="match status" value="1"/>
</dbReference>
<dbReference type="SMART" id="SM00595">
    <property type="entry name" value="MADF"/>
    <property type="match status" value="1"/>
</dbReference>
<feature type="domain" description="BESS" evidence="4">
    <location>
        <begin position="182"/>
        <end position="221"/>
    </location>
</feature>
<sequence length="294" mass="34121">MSFDTEKFIIEIQNRPCLWDSSTNDYCDRNLKIKGWDEIVNIFKEKDEMTNQEKKQLADTLQKRWKSIRGCFTRELNRQKSLKSGSGRGPRKSEYIFFKQLLFLQKVVALRESEVEEKSKESDPDVEATIPDTEQDLQQGSQALSCPKRMKTKKNNAPEDDKFLEALNKSIKSREQYEVENQDDDRLFMLSLVSTLKNVPPQKKMATKMKIMSIFDEATRHVLNIDDSTLYRQNYWSQTESSSSQSYHPGYSTVPRETQPMINSTEYLSSEPFSAPPSNMPNVSEDSSILDVYD</sequence>
<proteinExistence type="predicted"/>
<dbReference type="PROSITE" id="PS51031">
    <property type="entry name" value="BESS"/>
    <property type="match status" value="1"/>
</dbReference>
<reference evidence="5" key="1">
    <citation type="submission" date="2022-03" db="EMBL/GenBank/DDBJ databases">
        <authorList>
            <person name="Sayadi A."/>
        </authorList>
    </citation>
    <scope>NUCLEOTIDE SEQUENCE</scope>
</reference>
<dbReference type="GO" id="GO:0003677">
    <property type="term" value="F:DNA binding"/>
    <property type="evidence" value="ECO:0007669"/>
    <property type="project" value="InterPro"/>
</dbReference>
<keyword evidence="6" id="KW-1185">Reference proteome</keyword>
<dbReference type="Proteomes" id="UP001152888">
    <property type="component" value="Unassembled WGS sequence"/>
</dbReference>
<organism evidence="5 6">
    <name type="scientific">Acanthoscelides obtectus</name>
    <name type="common">Bean weevil</name>
    <name type="synonym">Bruchus obtectus</name>
    <dbReference type="NCBI Taxonomy" id="200917"/>
    <lineage>
        <taxon>Eukaryota</taxon>
        <taxon>Metazoa</taxon>
        <taxon>Ecdysozoa</taxon>
        <taxon>Arthropoda</taxon>
        <taxon>Hexapoda</taxon>
        <taxon>Insecta</taxon>
        <taxon>Pterygota</taxon>
        <taxon>Neoptera</taxon>
        <taxon>Endopterygota</taxon>
        <taxon>Coleoptera</taxon>
        <taxon>Polyphaga</taxon>
        <taxon>Cucujiformia</taxon>
        <taxon>Chrysomeloidea</taxon>
        <taxon>Chrysomelidae</taxon>
        <taxon>Bruchinae</taxon>
        <taxon>Bruchini</taxon>
        <taxon>Acanthoscelides</taxon>
    </lineage>
</organism>
<gene>
    <name evidence="5" type="ORF">ACAOBT_LOCUS14967</name>
</gene>
<dbReference type="InterPro" id="IPR004210">
    <property type="entry name" value="BESS_motif"/>
</dbReference>
<dbReference type="GO" id="GO:0005667">
    <property type="term" value="C:transcription regulator complex"/>
    <property type="evidence" value="ECO:0007669"/>
    <property type="project" value="TreeGrafter"/>
</dbReference>
<evidence type="ECO:0000313" key="5">
    <source>
        <dbReference type="EMBL" id="CAH1982355.1"/>
    </source>
</evidence>